<dbReference type="InterPro" id="IPR001650">
    <property type="entry name" value="Helicase_C-like"/>
</dbReference>
<dbReference type="GO" id="GO:0016787">
    <property type="term" value="F:hydrolase activity"/>
    <property type="evidence" value="ECO:0007669"/>
    <property type="project" value="InterPro"/>
</dbReference>
<keyword evidence="3" id="KW-0378">Hydrolase</keyword>
<protein>
    <submittedName>
        <fullName evidence="3">DEAD/DEAH box helicase</fullName>
    </submittedName>
</protein>
<dbReference type="RefSeq" id="WP_155303567.1">
    <property type="nucleotide sequence ID" value="NZ_AP021875.1"/>
</dbReference>
<dbReference type="Pfam" id="PF04851">
    <property type="entry name" value="ResIII"/>
    <property type="match status" value="1"/>
</dbReference>
<dbReference type="SMART" id="SM00487">
    <property type="entry name" value="DEXDc"/>
    <property type="match status" value="1"/>
</dbReference>
<dbReference type="SUPFAM" id="SSF52540">
    <property type="entry name" value="P-loop containing nucleoside triphosphate hydrolases"/>
    <property type="match status" value="1"/>
</dbReference>
<dbReference type="GO" id="GO:0003677">
    <property type="term" value="F:DNA binding"/>
    <property type="evidence" value="ECO:0007669"/>
    <property type="project" value="InterPro"/>
</dbReference>
<dbReference type="InterPro" id="IPR050742">
    <property type="entry name" value="Helicase_Restrict-Modif_Enz"/>
</dbReference>
<sequence>MTGLTEADTCRKFILPKLINAGWDSEPHSFTEQRTFTDGRIIVSGGKIRRGKQKRADYLLRYTRDFPIAVVEAKANYKSAGDGLQQAKEYAQILGLNFAYATNGTEIIEIDFLTGKETKLGAFPRPSDLWNRQKASQGLTEEQTTRLLTASYLEAKRRPRYYQEIAINRVVQAIVQGKKRVLITMATGTGKTLVAFQICWKLWSSRWNRLGEYKRPKILYLADRSVLVDDPKDKTFTPFGEARHKIENGQFVKSREMYFALYQSLARDERRPGLYREFGTDFFDLIIVDECHRGSASDESNWREILEYFEPAHQLGMTATPLRQDNRDTYKYFGNPIYTYSLRDGIDDGFLAPYRVHRVVSTVDAAGWRPSKGELDRYGREIPDEEYHTKDFEKIVALRVRTEAIAKHLADFMKKTGDRLGKTLVFCVDQEHADEMRRALNNLNADLVKDYPDYVCRVTSDEGKIGRGHLSRFQELEKPTPVILTSSKLLTTGVDAPMVKNVALVRVVGSMTEFKQIIGRGTRVRDDYGKYYFNILDYTGSATRHFADPDFDGDPVWVKEETIDEKGETTEIEVVQPEKPSDSMEMETGIIDDQPRIADPPGEGYRRKFYVDDGSVEIAAQLVYELDADGKQLRVVKYTDYTADKVRNVYPTAAELRQKWANPVDRKEIIEGLAEKGIEFDELMRQTKQPEADPFDLLCHVAFNAPLRTRRERADRLRKDRKDFFDKYAPKAREVLEDLLNKYTEYGIAEFTLPDVLKGPPISDRGNVGEIIQLFGGPEILRDAVNELQQELYAA</sequence>
<dbReference type="Gene3D" id="3.40.50.300">
    <property type="entry name" value="P-loop containing nucleotide triphosphate hydrolases"/>
    <property type="match status" value="2"/>
</dbReference>
<dbReference type="Pfam" id="PF08463">
    <property type="entry name" value="EcoEI_R_C"/>
    <property type="match status" value="1"/>
</dbReference>
<dbReference type="EMBL" id="AP021875">
    <property type="protein sequence ID" value="BBO74548.1"/>
    <property type="molecule type" value="Genomic_DNA"/>
</dbReference>
<dbReference type="GO" id="GO:0004386">
    <property type="term" value="F:helicase activity"/>
    <property type="evidence" value="ECO:0007669"/>
    <property type="project" value="UniProtKB-KW"/>
</dbReference>
<dbReference type="PROSITE" id="PS51192">
    <property type="entry name" value="HELICASE_ATP_BIND_1"/>
    <property type="match status" value="1"/>
</dbReference>
<feature type="domain" description="Helicase ATP-binding" evidence="1">
    <location>
        <begin position="172"/>
        <end position="339"/>
    </location>
</feature>
<dbReference type="PROSITE" id="PS51194">
    <property type="entry name" value="HELICASE_CTER"/>
    <property type="match status" value="1"/>
</dbReference>
<evidence type="ECO:0000259" key="2">
    <source>
        <dbReference type="PROSITE" id="PS51194"/>
    </source>
</evidence>
<dbReference type="InterPro" id="IPR006935">
    <property type="entry name" value="Helicase/UvrB_N"/>
</dbReference>
<keyword evidence="3" id="KW-0067">ATP-binding</keyword>
<dbReference type="GO" id="GO:0006304">
    <property type="term" value="P:DNA modification"/>
    <property type="evidence" value="ECO:0007669"/>
    <property type="project" value="InterPro"/>
</dbReference>
<keyword evidence="3" id="KW-0547">Nucleotide-binding</keyword>
<organism evidence="3 4">
    <name type="scientific">Desulfosarcina widdelii</name>
    <dbReference type="NCBI Taxonomy" id="947919"/>
    <lineage>
        <taxon>Bacteria</taxon>
        <taxon>Pseudomonadati</taxon>
        <taxon>Thermodesulfobacteriota</taxon>
        <taxon>Desulfobacteria</taxon>
        <taxon>Desulfobacterales</taxon>
        <taxon>Desulfosarcinaceae</taxon>
        <taxon>Desulfosarcina</taxon>
    </lineage>
</organism>
<evidence type="ECO:0000313" key="4">
    <source>
        <dbReference type="Proteomes" id="UP000427769"/>
    </source>
</evidence>
<dbReference type="PANTHER" id="PTHR47396:SF1">
    <property type="entry name" value="ATP-DEPENDENT HELICASE IRC3-RELATED"/>
    <property type="match status" value="1"/>
</dbReference>
<name>A0A5K7Z0W8_9BACT</name>
<proteinExistence type="predicted"/>
<keyword evidence="4" id="KW-1185">Reference proteome</keyword>
<dbReference type="OrthoDB" id="9804086at2"/>
<dbReference type="GO" id="GO:0005524">
    <property type="term" value="F:ATP binding"/>
    <property type="evidence" value="ECO:0007669"/>
    <property type="project" value="InterPro"/>
</dbReference>
<dbReference type="InterPro" id="IPR027417">
    <property type="entry name" value="P-loop_NTPase"/>
</dbReference>
<evidence type="ECO:0000313" key="3">
    <source>
        <dbReference type="EMBL" id="BBO74548.1"/>
    </source>
</evidence>
<dbReference type="Gene3D" id="3.90.1570.30">
    <property type="match status" value="1"/>
</dbReference>
<dbReference type="Proteomes" id="UP000427769">
    <property type="component" value="Chromosome"/>
</dbReference>
<dbReference type="InterPro" id="IPR014001">
    <property type="entry name" value="Helicase_ATP-bd"/>
</dbReference>
<dbReference type="REBASE" id="363244">
    <property type="entry name" value="DwiPP31ORF19640P"/>
</dbReference>
<reference evidence="3 4" key="1">
    <citation type="submission" date="2019-11" db="EMBL/GenBank/DDBJ databases">
        <title>Comparative genomics of hydrocarbon-degrading Desulfosarcina strains.</title>
        <authorList>
            <person name="Watanabe M."/>
            <person name="Kojima H."/>
            <person name="Fukui M."/>
        </authorList>
    </citation>
    <scope>NUCLEOTIDE SEQUENCE [LARGE SCALE GENOMIC DNA]</scope>
    <source>
        <strain evidence="3 4">PP31</strain>
    </source>
</reference>
<dbReference type="CDD" id="cd18799">
    <property type="entry name" value="SF2_C_EcoAI-like"/>
    <property type="match status" value="1"/>
</dbReference>
<feature type="domain" description="Helicase C-terminal" evidence="2">
    <location>
        <begin position="408"/>
        <end position="592"/>
    </location>
</feature>
<dbReference type="NCBIfam" id="NF046051">
    <property type="entry name" value="restrict_EcoAI"/>
    <property type="match status" value="1"/>
</dbReference>
<dbReference type="CDD" id="cd18032">
    <property type="entry name" value="DEXHc_RE_I_III_res"/>
    <property type="match status" value="1"/>
</dbReference>
<evidence type="ECO:0000259" key="1">
    <source>
        <dbReference type="PROSITE" id="PS51192"/>
    </source>
</evidence>
<dbReference type="AlphaFoldDB" id="A0A5K7Z0W8"/>
<keyword evidence="3" id="KW-0347">Helicase</keyword>
<gene>
    <name evidence="3" type="ORF">DSCW_19650</name>
</gene>
<dbReference type="PANTHER" id="PTHR47396">
    <property type="entry name" value="TYPE I RESTRICTION ENZYME ECOKI R PROTEIN"/>
    <property type="match status" value="1"/>
</dbReference>
<dbReference type="InterPro" id="IPR013670">
    <property type="entry name" value="EcoEI_R_C_dom"/>
</dbReference>
<accession>A0A5K7Z0W8</accession>
<dbReference type="KEGG" id="dwd:DSCW_19650"/>
<dbReference type="GO" id="GO:0005829">
    <property type="term" value="C:cytosol"/>
    <property type="evidence" value="ECO:0007669"/>
    <property type="project" value="TreeGrafter"/>
</dbReference>